<sequence length="130" mass="14084">MICNIAALVLVVATTPHHLAPFGDGNLVNITGTVEEVYHQMTKIDTPFRIGDTTQSINAASHSVKADSVLCDKTNGWEAGDPIYTDDGVKYLRNVPRRPVGVTARRSSRWARPAAESSLVGRLRGKKTAL</sequence>
<dbReference type="AlphaFoldDB" id="A0AAE0IUE3"/>
<comment type="caution">
    <text evidence="2">The sequence shown here is derived from an EMBL/GenBank/DDBJ whole genome shotgun (WGS) entry which is preliminary data.</text>
</comment>
<feature type="signal peptide" evidence="1">
    <location>
        <begin position="1"/>
        <end position="25"/>
    </location>
</feature>
<evidence type="ECO:0000313" key="2">
    <source>
        <dbReference type="EMBL" id="KAK3331438.1"/>
    </source>
</evidence>
<reference evidence="2" key="1">
    <citation type="journal article" date="2023" name="Mol. Phylogenet. Evol.">
        <title>Genome-scale phylogeny and comparative genomics of the fungal order Sordariales.</title>
        <authorList>
            <person name="Hensen N."/>
            <person name="Bonometti L."/>
            <person name="Westerberg I."/>
            <person name="Brannstrom I.O."/>
            <person name="Guillou S."/>
            <person name="Cros-Aarteil S."/>
            <person name="Calhoun S."/>
            <person name="Haridas S."/>
            <person name="Kuo A."/>
            <person name="Mondo S."/>
            <person name="Pangilinan J."/>
            <person name="Riley R."/>
            <person name="LaButti K."/>
            <person name="Andreopoulos B."/>
            <person name="Lipzen A."/>
            <person name="Chen C."/>
            <person name="Yan M."/>
            <person name="Daum C."/>
            <person name="Ng V."/>
            <person name="Clum A."/>
            <person name="Steindorff A."/>
            <person name="Ohm R.A."/>
            <person name="Martin F."/>
            <person name="Silar P."/>
            <person name="Natvig D.O."/>
            <person name="Lalanne C."/>
            <person name="Gautier V."/>
            <person name="Ament-Velasquez S.L."/>
            <person name="Kruys A."/>
            <person name="Hutchinson M.I."/>
            <person name="Powell A.J."/>
            <person name="Barry K."/>
            <person name="Miller A.N."/>
            <person name="Grigoriev I.V."/>
            <person name="Debuchy R."/>
            <person name="Gladieux P."/>
            <person name="Hiltunen Thoren M."/>
            <person name="Johannesson H."/>
        </authorList>
    </citation>
    <scope>NUCLEOTIDE SEQUENCE</scope>
    <source>
        <strain evidence="2">CBS 118394</strain>
    </source>
</reference>
<protein>
    <submittedName>
        <fullName evidence="2">Uncharacterized protein</fullName>
    </submittedName>
</protein>
<reference evidence="2" key="2">
    <citation type="submission" date="2023-06" db="EMBL/GenBank/DDBJ databases">
        <authorList>
            <consortium name="Lawrence Berkeley National Laboratory"/>
            <person name="Haridas S."/>
            <person name="Hensen N."/>
            <person name="Bonometti L."/>
            <person name="Westerberg I."/>
            <person name="Brannstrom I.O."/>
            <person name="Guillou S."/>
            <person name="Cros-Aarteil S."/>
            <person name="Calhoun S."/>
            <person name="Kuo A."/>
            <person name="Mondo S."/>
            <person name="Pangilinan J."/>
            <person name="Riley R."/>
            <person name="Labutti K."/>
            <person name="Andreopoulos B."/>
            <person name="Lipzen A."/>
            <person name="Chen C."/>
            <person name="Yanf M."/>
            <person name="Daum C."/>
            <person name="Ng V."/>
            <person name="Clum A."/>
            <person name="Steindorff A."/>
            <person name="Ohm R."/>
            <person name="Martin F."/>
            <person name="Silar P."/>
            <person name="Natvig D."/>
            <person name="Lalanne C."/>
            <person name="Gautier V."/>
            <person name="Ament-Velasquez S.L."/>
            <person name="Kruys A."/>
            <person name="Hutchinson M.I."/>
            <person name="Powell A.J."/>
            <person name="Barry K."/>
            <person name="Miller A.N."/>
            <person name="Grigoriev I.V."/>
            <person name="Debuchy R."/>
            <person name="Gladieux P."/>
            <person name="Thoren M.H."/>
            <person name="Johannesson H."/>
        </authorList>
    </citation>
    <scope>NUCLEOTIDE SEQUENCE</scope>
    <source>
        <strain evidence="2">CBS 118394</strain>
    </source>
</reference>
<accession>A0AAE0IUE3</accession>
<evidence type="ECO:0000313" key="3">
    <source>
        <dbReference type="Proteomes" id="UP001283341"/>
    </source>
</evidence>
<proteinExistence type="predicted"/>
<organism evidence="2 3">
    <name type="scientific">Apodospora peruviana</name>
    <dbReference type="NCBI Taxonomy" id="516989"/>
    <lineage>
        <taxon>Eukaryota</taxon>
        <taxon>Fungi</taxon>
        <taxon>Dikarya</taxon>
        <taxon>Ascomycota</taxon>
        <taxon>Pezizomycotina</taxon>
        <taxon>Sordariomycetes</taxon>
        <taxon>Sordariomycetidae</taxon>
        <taxon>Sordariales</taxon>
        <taxon>Lasiosphaeriaceae</taxon>
        <taxon>Apodospora</taxon>
    </lineage>
</organism>
<dbReference type="EMBL" id="JAUEDM010000001">
    <property type="protein sequence ID" value="KAK3331438.1"/>
    <property type="molecule type" value="Genomic_DNA"/>
</dbReference>
<gene>
    <name evidence="2" type="ORF">B0H66DRAFT_528772</name>
</gene>
<feature type="chain" id="PRO_5042139983" evidence="1">
    <location>
        <begin position="26"/>
        <end position="130"/>
    </location>
</feature>
<keyword evidence="1" id="KW-0732">Signal</keyword>
<keyword evidence="3" id="KW-1185">Reference proteome</keyword>
<evidence type="ECO:0000256" key="1">
    <source>
        <dbReference type="SAM" id="SignalP"/>
    </source>
</evidence>
<dbReference type="Proteomes" id="UP001283341">
    <property type="component" value="Unassembled WGS sequence"/>
</dbReference>
<name>A0AAE0IUE3_9PEZI</name>